<dbReference type="Gene3D" id="1.20.920.10">
    <property type="entry name" value="Bromodomain-like"/>
    <property type="match status" value="2"/>
</dbReference>
<feature type="domain" description="Bromo" evidence="5">
    <location>
        <begin position="63"/>
        <end position="135"/>
    </location>
</feature>
<evidence type="ECO:0000256" key="2">
    <source>
        <dbReference type="ARBA" id="ARBA00023117"/>
    </source>
</evidence>
<evidence type="ECO:0000259" key="5">
    <source>
        <dbReference type="PROSITE" id="PS50014"/>
    </source>
</evidence>
<dbReference type="GO" id="GO:0005634">
    <property type="term" value="C:nucleus"/>
    <property type="evidence" value="ECO:0007669"/>
    <property type="project" value="TreeGrafter"/>
</dbReference>
<evidence type="ECO:0000256" key="4">
    <source>
        <dbReference type="SAM" id="MobiDB-lite"/>
    </source>
</evidence>
<name>A0A0K2TKW0_LEPSM</name>
<feature type="compositionally biased region" description="Polar residues" evidence="4">
    <location>
        <begin position="627"/>
        <end position="636"/>
    </location>
</feature>
<feature type="compositionally biased region" description="Low complexity" evidence="4">
    <location>
        <begin position="637"/>
        <end position="660"/>
    </location>
</feature>
<feature type="domain" description="NET" evidence="6">
    <location>
        <begin position="491"/>
        <end position="573"/>
    </location>
</feature>
<evidence type="ECO:0000256" key="3">
    <source>
        <dbReference type="PROSITE-ProRule" id="PRU00035"/>
    </source>
</evidence>
<dbReference type="AlphaFoldDB" id="A0A0K2TKW0"/>
<feature type="region of interest" description="Disordered" evidence="4">
    <location>
        <begin position="561"/>
        <end position="660"/>
    </location>
</feature>
<dbReference type="Gene3D" id="1.20.1270.220">
    <property type="match status" value="1"/>
</dbReference>
<keyword evidence="1" id="KW-0677">Repeat</keyword>
<sequence>MEGVGVKSPLGGGGGEAVVEEEEDHYEAVNGQVFPPFMPTDAKPGRLTNQLSYLRSVVMKAVWKHQFGWPFQSPVDAVKLNIPDYHKIIKHPMDFGTIKKRLENNFYWSAKQCIKDFNTVFTNCYVYNKAGEDIVVMAQTLEKLFLSKIAAMPKEEMEVAQPPPKETKKKSSATTNPVGPVPPAAAPPNATSSRPVRSLSITSSTELPSDSESGPPPVAVVNSVPAPVKKKQGVKRKADTTTHESANADEVNRRESSRQIKRVTKDLPDNPPPPNLGKSRQKLSESLKACNEILKEIFSKKHVGYAWPFYKPVDTDYLDLHDYDKVIKNPMDLGTIKNKMDNRSYNSAQEFAADVRLIFTNCFKYNPPEHEVVAMARKLQDVFEMKFSKIPDDSGNLPPGVPDGKAESDGDDSEDERERKLLQLQEQLRQMQEQMKLLVEESLKSKSKKKSRSKEGGGGGGSSSGGGKSVTKKPKKSASSHSSKLPIVDSEDEGGSKTTPMTYDEKRRLSLDINKLPGDKLGRVVQIIQSREPALRDSNPDEIEIDFETLKPSTLRALEQFVASSLRKKPRKKRSENATTNNNNATNSSKNSNNSQESSSGAATTATAGATTASTNPPADGAEDSGSVPTKNTGRLSSTSSSSNSSQSGSSSSSSDSDSQ</sequence>
<keyword evidence="2 3" id="KW-0103">Bromodomain</keyword>
<evidence type="ECO:0000259" key="6">
    <source>
        <dbReference type="PROSITE" id="PS51525"/>
    </source>
</evidence>
<dbReference type="InterPro" id="IPR043509">
    <property type="entry name" value="Bromo_Brdt_II"/>
</dbReference>
<dbReference type="FunFam" id="1.20.920.10:FF:000003">
    <property type="entry name" value="Bromodomain-containing protein 2"/>
    <property type="match status" value="1"/>
</dbReference>
<protein>
    <submittedName>
        <fullName evidence="7">Bromodomain containing 3a [Danio rerio]</fullName>
    </submittedName>
</protein>
<evidence type="ECO:0000256" key="1">
    <source>
        <dbReference type="ARBA" id="ARBA00022737"/>
    </source>
</evidence>
<feature type="region of interest" description="Disordered" evidence="4">
    <location>
        <begin position="156"/>
        <end position="283"/>
    </location>
</feature>
<dbReference type="PANTHER" id="PTHR22880">
    <property type="entry name" value="FALZ-RELATED BROMODOMAIN-CONTAINING PROTEINS"/>
    <property type="match status" value="1"/>
</dbReference>
<feature type="region of interest" description="Disordered" evidence="4">
    <location>
        <begin position="389"/>
        <end position="417"/>
    </location>
</feature>
<dbReference type="InterPro" id="IPR001487">
    <property type="entry name" value="Bromodomain"/>
</dbReference>
<feature type="compositionally biased region" description="Basic and acidic residues" evidence="4">
    <location>
        <begin position="250"/>
        <end position="268"/>
    </location>
</feature>
<dbReference type="GO" id="GO:0006355">
    <property type="term" value="P:regulation of DNA-templated transcription"/>
    <property type="evidence" value="ECO:0007669"/>
    <property type="project" value="TreeGrafter"/>
</dbReference>
<dbReference type="Pfam" id="PF17035">
    <property type="entry name" value="BET"/>
    <property type="match status" value="1"/>
</dbReference>
<dbReference type="CDD" id="cd05498">
    <property type="entry name" value="Bromo_Brdt_II_like"/>
    <property type="match status" value="1"/>
</dbReference>
<dbReference type="OrthoDB" id="21449at2759"/>
<dbReference type="EMBL" id="HACA01008935">
    <property type="protein sequence ID" value="CDW26296.1"/>
    <property type="molecule type" value="Transcribed_RNA"/>
</dbReference>
<dbReference type="PANTHER" id="PTHR22880:SF225">
    <property type="entry name" value="BROMODOMAIN-CONTAINING PROTEIN BET-1-RELATED"/>
    <property type="match status" value="1"/>
</dbReference>
<dbReference type="CDD" id="cd05497">
    <property type="entry name" value="Bromo_Brdt_I_like"/>
    <property type="match status" value="1"/>
</dbReference>
<dbReference type="InterPro" id="IPR043508">
    <property type="entry name" value="Bromo_Brdt_I"/>
</dbReference>
<dbReference type="InterPro" id="IPR018359">
    <property type="entry name" value="Bromodomain_CS"/>
</dbReference>
<dbReference type="InterPro" id="IPR050935">
    <property type="entry name" value="Bromo_chromatin_reader"/>
</dbReference>
<feature type="compositionally biased region" description="Low complexity" evidence="4">
    <location>
        <begin position="577"/>
        <end position="615"/>
    </location>
</feature>
<gene>
    <name evidence="7" type="primary">brd3a</name>
</gene>
<dbReference type="EMBL" id="HACA01008936">
    <property type="protein sequence ID" value="CDW26297.1"/>
    <property type="molecule type" value="Transcribed_RNA"/>
</dbReference>
<organism evidence="7">
    <name type="scientific">Lepeophtheirus salmonis</name>
    <name type="common">Salmon louse</name>
    <name type="synonym">Caligus salmonis</name>
    <dbReference type="NCBI Taxonomy" id="72036"/>
    <lineage>
        <taxon>Eukaryota</taxon>
        <taxon>Metazoa</taxon>
        <taxon>Ecdysozoa</taxon>
        <taxon>Arthropoda</taxon>
        <taxon>Crustacea</taxon>
        <taxon>Multicrustacea</taxon>
        <taxon>Hexanauplia</taxon>
        <taxon>Copepoda</taxon>
        <taxon>Siphonostomatoida</taxon>
        <taxon>Caligidae</taxon>
        <taxon>Lepeophtheirus</taxon>
    </lineage>
</organism>
<dbReference type="InterPro" id="IPR036427">
    <property type="entry name" value="Bromodomain-like_sf"/>
</dbReference>
<dbReference type="GO" id="GO:0000785">
    <property type="term" value="C:chromatin"/>
    <property type="evidence" value="ECO:0007669"/>
    <property type="project" value="TreeGrafter"/>
</dbReference>
<feature type="domain" description="Bromo" evidence="5">
    <location>
        <begin position="301"/>
        <end position="373"/>
    </location>
</feature>
<dbReference type="SUPFAM" id="SSF47370">
    <property type="entry name" value="Bromodomain"/>
    <property type="match status" value="2"/>
</dbReference>
<dbReference type="PROSITE" id="PS00633">
    <property type="entry name" value="BROMODOMAIN_1"/>
    <property type="match status" value="1"/>
</dbReference>
<dbReference type="PROSITE" id="PS51525">
    <property type="entry name" value="NET"/>
    <property type="match status" value="1"/>
</dbReference>
<dbReference type="Pfam" id="PF00439">
    <property type="entry name" value="Bromodomain"/>
    <property type="match status" value="2"/>
</dbReference>
<dbReference type="InterPro" id="IPR027353">
    <property type="entry name" value="NET_dom"/>
</dbReference>
<dbReference type="InterPro" id="IPR038336">
    <property type="entry name" value="NET_sf"/>
</dbReference>
<feature type="compositionally biased region" description="Gly residues" evidence="4">
    <location>
        <begin position="456"/>
        <end position="468"/>
    </location>
</feature>
<evidence type="ECO:0000313" key="7">
    <source>
        <dbReference type="EMBL" id="CDW26297.1"/>
    </source>
</evidence>
<proteinExistence type="predicted"/>
<dbReference type="PRINTS" id="PR00503">
    <property type="entry name" value="BROMODOMAIN"/>
</dbReference>
<dbReference type="GO" id="GO:0006338">
    <property type="term" value="P:chromatin remodeling"/>
    <property type="evidence" value="ECO:0007669"/>
    <property type="project" value="TreeGrafter"/>
</dbReference>
<feature type="region of interest" description="Disordered" evidence="4">
    <location>
        <begin position="442"/>
        <end position="520"/>
    </location>
</feature>
<dbReference type="PROSITE" id="PS50014">
    <property type="entry name" value="BROMODOMAIN_2"/>
    <property type="match status" value="2"/>
</dbReference>
<reference evidence="7" key="1">
    <citation type="submission" date="2014-05" db="EMBL/GenBank/DDBJ databases">
        <authorList>
            <person name="Chronopoulou M."/>
        </authorList>
    </citation>
    <scope>NUCLEOTIDE SEQUENCE</scope>
    <source>
        <tissue evidence="7">Whole organism</tissue>
    </source>
</reference>
<feature type="compositionally biased region" description="Polar residues" evidence="4">
    <location>
        <begin position="192"/>
        <end position="212"/>
    </location>
</feature>
<dbReference type="FunFam" id="1.20.1270.220:FF:000001">
    <property type="entry name" value="bromodomain-containing protein 2 isoform X1"/>
    <property type="match status" value="1"/>
</dbReference>
<dbReference type="SMART" id="SM00297">
    <property type="entry name" value="BROMO"/>
    <property type="match status" value="2"/>
</dbReference>
<dbReference type="FunFam" id="1.20.920.10:FF:000002">
    <property type="entry name" value="Bromodomain-containing protein 4"/>
    <property type="match status" value="1"/>
</dbReference>
<accession>A0A0K2TKW0</accession>